<name>A0A0D7AMW0_9AGAR</name>
<evidence type="ECO:0000313" key="3">
    <source>
        <dbReference type="Proteomes" id="UP000054144"/>
    </source>
</evidence>
<feature type="region of interest" description="Disordered" evidence="1">
    <location>
        <begin position="115"/>
        <end position="191"/>
    </location>
</feature>
<dbReference type="Proteomes" id="UP000054144">
    <property type="component" value="Unassembled WGS sequence"/>
</dbReference>
<feature type="compositionally biased region" description="Basic residues" evidence="1">
    <location>
        <begin position="39"/>
        <end position="53"/>
    </location>
</feature>
<dbReference type="EMBL" id="KN881632">
    <property type="protein sequence ID" value="KIY52651.1"/>
    <property type="molecule type" value="Genomic_DNA"/>
</dbReference>
<protein>
    <submittedName>
        <fullName evidence="2">Uncharacterized protein</fullName>
    </submittedName>
</protein>
<evidence type="ECO:0000313" key="2">
    <source>
        <dbReference type="EMBL" id="KIY52651.1"/>
    </source>
</evidence>
<feature type="region of interest" description="Disordered" evidence="1">
    <location>
        <begin position="34"/>
        <end position="66"/>
    </location>
</feature>
<proteinExistence type="predicted"/>
<keyword evidence="3" id="KW-1185">Reference proteome</keyword>
<evidence type="ECO:0000256" key="1">
    <source>
        <dbReference type="SAM" id="MobiDB-lite"/>
    </source>
</evidence>
<sequence>MGVNDVHTLPQGKEILPDDPELVVAMLRVLSRGNEHPKTIGRPRAKGLRKSSHKSPAPGPLTFPRPSVSFTRPPCFSLLTNCFTRQTSGIWREHRQRSSSTSGPLTLTCFALMPTTTPRTSSTSKKAAARPQPSSDEPKRSVAPAPMEEPAPESHDQPEGMDVDGGFPASIPLPENTLPESSSTGKKHKRTSAVRPSICAATYSWKNGFLILNYPDNPRQQRSHISASLLRDYLDYHERLTADEADLPSKPFGYTLFSSIFNDYCFSGHRLACIDSNGIVNCPLQPVYRGFFVIALCEGMSEHNREKAIAREEEGLPDTAVDLTEQDRDLRSIAIDSLVWRHKKAEAYREEKRAKRAQEKMVAQSRYPF</sequence>
<dbReference type="AlphaFoldDB" id="A0A0D7AMW0"/>
<feature type="compositionally biased region" description="Low complexity" evidence="1">
    <location>
        <begin position="115"/>
        <end position="131"/>
    </location>
</feature>
<gene>
    <name evidence="2" type="ORF">FISHEDRAFT_69654</name>
</gene>
<organism evidence="2 3">
    <name type="scientific">Fistulina hepatica ATCC 64428</name>
    <dbReference type="NCBI Taxonomy" id="1128425"/>
    <lineage>
        <taxon>Eukaryota</taxon>
        <taxon>Fungi</taxon>
        <taxon>Dikarya</taxon>
        <taxon>Basidiomycota</taxon>
        <taxon>Agaricomycotina</taxon>
        <taxon>Agaricomycetes</taxon>
        <taxon>Agaricomycetidae</taxon>
        <taxon>Agaricales</taxon>
        <taxon>Fistulinaceae</taxon>
        <taxon>Fistulina</taxon>
    </lineage>
</organism>
<accession>A0A0D7AMW0</accession>
<reference evidence="2 3" key="1">
    <citation type="journal article" date="2015" name="Fungal Genet. Biol.">
        <title>Evolution of novel wood decay mechanisms in Agaricales revealed by the genome sequences of Fistulina hepatica and Cylindrobasidium torrendii.</title>
        <authorList>
            <person name="Floudas D."/>
            <person name="Held B.W."/>
            <person name="Riley R."/>
            <person name="Nagy L.G."/>
            <person name="Koehler G."/>
            <person name="Ransdell A.S."/>
            <person name="Younus H."/>
            <person name="Chow J."/>
            <person name="Chiniquy J."/>
            <person name="Lipzen A."/>
            <person name="Tritt A."/>
            <person name="Sun H."/>
            <person name="Haridas S."/>
            <person name="LaButti K."/>
            <person name="Ohm R.A."/>
            <person name="Kues U."/>
            <person name="Blanchette R.A."/>
            <person name="Grigoriev I.V."/>
            <person name="Minto R.E."/>
            <person name="Hibbett D.S."/>
        </authorList>
    </citation>
    <scope>NUCLEOTIDE SEQUENCE [LARGE SCALE GENOMIC DNA]</scope>
    <source>
        <strain evidence="2 3">ATCC 64428</strain>
    </source>
</reference>